<organism evidence="4 5">
    <name type="scientific">Maritalea mobilis</name>
    <dbReference type="NCBI Taxonomy" id="483324"/>
    <lineage>
        <taxon>Bacteria</taxon>
        <taxon>Pseudomonadati</taxon>
        <taxon>Pseudomonadota</taxon>
        <taxon>Alphaproteobacteria</taxon>
        <taxon>Hyphomicrobiales</taxon>
        <taxon>Devosiaceae</taxon>
        <taxon>Maritalea</taxon>
    </lineage>
</organism>
<dbReference type="Gene3D" id="1.10.10.60">
    <property type="entry name" value="Homeodomain-like"/>
    <property type="match status" value="1"/>
</dbReference>
<dbReference type="InterPro" id="IPR029062">
    <property type="entry name" value="Class_I_gatase-like"/>
</dbReference>
<dbReference type="SMART" id="SM00342">
    <property type="entry name" value="HTH_ARAC"/>
    <property type="match status" value="1"/>
</dbReference>
<dbReference type="Pfam" id="PF12833">
    <property type="entry name" value="HTH_18"/>
    <property type="match status" value="1"/>
</dbReference>
<dbReference type="Gene3D" id="3.40.50.880">
    <property type="match status" value="1"/>
</dbReference>
<dbReference type="GO" id="GO:0003700">
    <property type="term" value="F:DNA-binding transcription factor activity"/>
    <property type="evidence" value="ECO:0007669"/>
    <property type="project" value="InterPro"/>
</dbReference>
<protein>
    <submittedName>
        <fullName evidence="4">Transcriptional regulator GlxA family with amidase domain</fullName>
    </submittedName>
</protein>
<dbReference type="AlphaFoldDB" id="A0A4R6VJH1"/>
<dbReference type="InterPro" id="IPR009057">
    <property type="entry name" value="Homeodomain-like_sf"/>
</dbReference>
<proteinExistence type="predicted"/>
<dbReference type="OrthoDB" id="9793422at2"/>
<comment type="caution">
    <text evidence="4">The sequence shown here is derived from an EMBL/GenBank/DDBJ whole genome shotgun (WGS) entry which is preliminary data.</text>
</comment>
<keyword evidence="2" id="KW-0804">Transcription</keyword>
<dbReference type="InterPro" id="IPR018060">
    <property type="entry name" value="HTH_AraC"/>
</dbReference>
<reference evidence="4 5" key="1">
    <citation type="submission" date="2019-03" db="EMBL/GenBank/DDBJ databases">
        <title>Genomic Encyclopedia of Type Strains, Phase III (KMG-III): the genomes of soil and plant-associated and newly described type strains.</title>
        <authorList>
            <person name="Whitman W."/>
        </authorList>
    </citation>
    <scope>NUCLEOTIDE SEQUENCE [LARGE SCALE GENOMIC DNA]</scope>
    <source>
        <strain evidence="4 5">CGMCC 1.7002</strain>
    </source>
</reference>
<dbReference type="InterPro" id="IPR052158">
    <property type="entry name" value="INH-QAR"/>
</dbReference>
<sequence>MDRGPAPTPIKTYFVIGPTPLMLDIAGPCEVLRGANMAQNQWRYEVEFISAQPNAPSSMGLALSDLKPLPDTIEEDAMVVISGNASAMPGFAAMPAEQETKNANTQLEDWLRRTINPKHKVVTVCSGALNAARAGLFDGKRCTTHHKCLDELRDISPKLKVEENRLYIEDGNRYSSAGITSGIDLMLYIVGQQLGLAIAAQIAQHMVVFTRRDGNEPQLSPFLQGRSHLHPTIHRIQDQVTTDPALNWTVERLAAEAHMSARHFSRLFNQETGLSVPDYVNGLRIAIAEHQLKAQHISIEKLVDDLGYNSARQFHRAWKQRHNQSPRQWQRTQLASA</sequence>
<dbReference type="PANTHER" id="PTHR43130">
    <property type="entry name" value="ARAC-FAMILY TRANSCRIPTIONAL REGULATOR"/>
    <property type="match status" value="1"/>
</dbReference>
<evidence type="ECO:0000256" key="2">
    <source>
        <dbReference type="ARBA" id="ARBA00023163"/>
    </source>
</evidence>
<evidence type="ECO:0000259" key="3">
    <source>
        <dbReference type="PROSITE" id="PS01124"/>
    </source>
</evidence>
<dbReference type="GO" id="GO:0043565">
    <property type="term" value="F:sequence-specific DNA binding"/>
    <property type="evidence" value="ECO:0007669"/>
    <property type="project" value="InterPro"/>
</dbReference>
<dbReference type="SUPFAM" id="SSF52317">
    <property type="entry name" value="Class I glutamine amidotransferase-like"/>
    <property type="match status" value="1"/>
</dbReference>
<evidence type="ECO:0000313" key="4">
    <source>
        <dbReference type="EMBL" id="TDQ61738.1"/>
    </source>
</evidence>
<keyword evidence="5" id="KW-1185">Reference proteome</keyword>
<keyword evidence="1" id="KW-0805">Transcription regulation</keyword>
<dbReference type="PANTHER" id="PTHR43130:SF3">
    <property type="entry name" value="HTH-TYPE TRANSCRIPTIONAL REGULATOR RV1931C"/>
    <property type="match status" value="1"/>
</dbReference>
<dbReference type="EMBL" id="SNYR01000003">
    <property type="protein sequence ID" value="TDQ61738.1"/>
    <property type="molecule type" value="Genomic_DNA"/>
</dbReference>
<dbReference type="InterPro" id="IPR002818">
    <property type="entry name" value="DJ-1/PfpI"/>
</dbReference>
<dbReference type="CDD" id="cd03137">
    <property type="entry name" value="GATase1_AraC_1"/>
    <property type="match status" value="1"/>
</dbReference>
<gene>
    <name evidence="4" type="ORF">ATL17_2839</name>
</gene>
<feature type="domain" description="HTH araC/xylS-type" evidence="3">
    <location>
        <begin position="234"/>
        <end position="332"/>
    </location>
</feature>
<evidence type="ECO:0000313" key="5">
    <source>
        <dbReference type="Proteomes" id="UP000295391"/>
    </source>
</evidence>
<dbReference type="SUPFAM" id="SSF46689">
    <property type="entry name" value="Homeodomain-like"/>
    <property type="match status" value="2"/>
</dbReference>
<dbReference type="Proteomes" id="UP000295391">
    <property type="component" value="Unassembled WGS sequence"/>
</dbReference>
<name>A0A4R6VJH1_9HYPH</name>
<evidence type="ECO:0000256" key="1">
    <source>
        <dbReference type="ARBA" id="ARBA00023015"/>
    </source>
</evidence>
<dbReference type="Pfam" id="PF01965">
    <property type="entry name" value="DJ-1_PfpI"/>
    <property type="match status" value="1"/>
</dbReference>
<accession>A0A4R6VJH1</accession>
<dbReference type="RefSeq" id="WP_133573433.1">
    <property type="nucleotide sequence ID" value="NZ_SNYR01000003.1"/>
</dbReference>
<dbReference type="PROSITE" id="PS01124">
    <property type="entry name" value="HTH_ARAC_FAMILY_2"/>
    <property type="match status" value="1"/>
</dbReference>